<comment type="caution">
    <text evidence="1">The sequence shown here is derived from an EMBL/GenBank/DDBJ whole genome shotgun (WGS) entry which is preliminary data.</text>
</comment>
<evidence type="ECO:0000313" key="3">
    <source>
        <dbReference type="Proteomes" id="UP000689195"/>
    </source>
</evidence>
<name>A0A8S1Y313_9CILI</name>
<accession>A0A8S1Y313</accession>
<gene>
    <name evidence="1" type="ORF">PPENT_87.1.T1480016</name>
    <name evidence="2" type="ORF">PPENT_87.1.T1480017</name>
</gene>
<proteinExistence type="predicted"/>
<reference evidence="1" key="1">
    <citation type="submission" date="2021-01" db="EMBL/GenBank/DDBJ databases">
        <authorList>
            <consortium name="Genoscope - CEA"/>
            <person name="William W."/>
        </authorList>
    </citation>
    <scope>NUCLEOTIDE SEQUENCE</scope>
</reference>
<organism evidence="1 3">
    <name type="scientific">Paramecium pentaurelia</name>
    <dbReference type="NCBI Taxonomy" id="43138"/>
    <lineage>
        <taxon>Eukaryota</taxon>
        <taxon>Sar</taxon>
        <taxon>Alveolata</taxon>
        <taxon>Ciliophora</taxon>
        <taxon>Intramacronucleata</taxon>
        <taxon>Oligohymenophorea</taxon>
        <taxon>Peniculida</taxon>
        <taxon>Parameciidae</taxon>
        <taxon>Paramecium</taxon>
    </lineage>
</organism>
<evidence type="ECO:0000313" key="2">
    <source>
        <dbReference type="EMBL" id="CAD8207599.1"/>
    </source>
</evidence>
<keyword evidence="3" id="KW-1185">Reference proteome</keyword>
<dbReference type="EMBL" id="CAJJDO010000148">
    <property type="protein sequence ID" value="CAD8207597.1"/>
    <property type="molecule type" value="Genomic_DNA"/>
</dbReference>
<dbReference type="EMBL" id="CAJJDO010000148">
    <property type="protein sequence ID" value="CAD8207599.1"/>
    <property type="molecule type" value="Genomic_DNA"/>
</dbReference>
<dbReference type="AlphaFoldDB" id="A0A8S1Y313"/>
<sequence length="47" mass="5700">MKKVILSSIQILFKYSLGIQKYQKNLYQLRQLYSNCVKINNDKNKYQ</sequence>
<evidence type="ECO:0000313" key="1">
    <source>
        <dbReference type="EMBL" id="CAD8207597.1"/>
    </source>
</evidence>
<protein>
    <submittedName>
        <fullName evidence="1">Uncharacterized protein</fullName>
    </submittedName>
</protein>
<dbReference type="Proteomes" id="UP000689195">
    <property type="component" value="Unassembled WGS sequence"/>
</dbReference>